<reference evidence="1 2" key="1">
    <citation type="journal article" date="2015" name="Biotechnol. Biofuels">
        <title>Enhanced degradation of softwood versus hardwood by the white-rot fungus Pycnoporus coccineus.</title>
        <authorList>
            <person name="Couturier M."/>
            <person name="Navarro D."/>
            <person name="Chevret D."/>
            <person name="Henrissat B."/>
            <person name="Piumi F."/>
            <person name="Ruiz-Duenas F.J."/>
            <person name="Martinez A.T."/>
            <person name="Grigoriev I.V."/>
            <person name="Riley R."/>
            <person name="Lipzen A."/>
            <person name="Berrin J.G."/>
            <person name="Master E.R."/>
            <person name="Rosso M.N."/>
        </authorList>
    </citation>
    <scope>NUCLEOTIDE SEQUENCE [LARGE SCALE GENOMIC DNA]</scope>
    <source>
        <strain evidence="1 2">BRFM310</strain>
    </source>
</reference>
<evidence type="ECO:0000313" key="1">
    <source>
        <dbReference type="EMBL" id="OSD02642.1"/>
    </source>
</evidence>
<dbReference type="Proteomes" id="UP000193067">
    <property type="component" value="Unassembled WGS sequence"/>
</dbReference>
<proteinExistence type="predicted"/>
<gene>
    <name evidence="1" type="ORF">PYCCODRAFT_329796</name>
</gene>
<keyword evidence="2" id="KW-1185">Reference proteome</keyword>
<dbReference type="EMBL" id="KZ084104">
    <property type="protein sequence ID" value="OSD02642.1"/>
    <property type="molecule type" value="Genomic_DNA"/>
</dbReference>
<dbReference type="AlphaFoldDB" id="A0A1Y2IRS1"/>
<accession>A0A1Y2IRS1</accession>
<protein>
    <submittedName>
        <fullName evidence="1">Uncharacterized protein</fullName>
    </submittedName>
</protein>
<organism evidence="1 2">
    <name type="scientific">Trametes coccinea (strain BRFM310)</name>
    <name type="common">Pycnoporus coccineus</name>
    <dbReference type="NCBI Taxonomy" id="1353009"/>
    <lineage>
        <taxon>Eukaryota</taxon>
        <taxon>Fungi</taxon>
        <taxon>Dikarya</taxon>
        <taxon>Basidiomycota</taxon>
        <taxon>Agaricomycotina</taxon>
        <taxon>Agaricomycetes</taxon>
        <taxon>Polyporales</taxon>
        <taxon>Polyporaceae</taxon>
        <taxon>Trametes</taxon>
    </lineage>
</organism>
<sequence length="178" mass="19593">MGAVLISAIAFASQCDQTPDSIVVGSPPVSDSLPHTVEQCSVVDAKVPSAGHTIHGQEQSSNIAVPRAPKRRIATEQHVESCIGLFEDRMSYTRSFRSKGLGVLKDEYRVRQTRQAVLVITDAWLPLEAVENLSGVRYHRNYSLRCPGRTRVDTKGELEQVRHAESPGSPCKKPVLYL</sequence>
<evidence type="ECO:0000313" key="2">
    <source>
        <dbReference type="Proteomes" id="UP000193067"/>
    </source>
</evidence>
<name>A0A1Y2IRS1_TRAC3</name>